<feature type="domain" description="Histidine phosphotransferase ChpT C-terminal" evidence="1">
    <location>
        <begin position="77"/>
        <end position="190"/>
    </location>
</feature>
<organism evidence="2 3">
    <name type="scientific">Roseovarius bejariae</name>
    <dbReference type="NCBI Taxonomy" id="2576383"/>
    <lineage>
        <taxon>Bacteria</taxon>
        <taxon>Pseudomonadati</taxon>
        <taxon>Pseudomonadota</taxon>
        <taxon>Alphaproteobacteria</taxon>
        <taxon>Rhodobacterales</taxon>
        <taxon>Roseobacteraceae</taxon>
        <taxon>Roseovarius</taxon>
    </lineage>
</organism>
<dbReference type="RefSeq" id="WP_154148266.1">
    <property type="nucleotide sequence ID" value="NZ_SZWE01000001.1"/>
</dbReference>
<evidence type="ECO:0000259" key="1">
    <source>
        <dbReference type="Pfam" id="PF10090"/>
    </source>
</evidence>
<dbReference type="Proteomes" id="UP000564704">
    <property type="component" value="Unassembled WGS sequence"/>
</dbReference>
<dbReference type="AlphaFoldDB" id="A0A844CWD9"/>
<protein>
    <recommendedName>
        <fullName evidence="1">Histidine phosphotransferase ChpT C-terminal domain-containing protein</fullName>
    </recommendedName>
</protein>
<sequence>MGQHIDNLAALIGSRICHDLISPIGAVTNGLELMSMSGGTGPELELVNESAVNANARVRLFRLAFGQAAPDQHCRGEEIAGILGDVYGNSRLTVDWAPPTTLSRPDAQALILALLCCEQAVPHGGTVSLSGLPNGWRVMATGPRLAPDAALWANLSRPFHDSDLTPAHVQFALLPRLLAERGKACTYQITTTAVSLTF</sequence>
<dbReference type="EMBL" id="SZWE01000001">
    <property type="protein sequence ID" value="MRU13943.1"/>
    <property type="molecule type" value="Genomic_DNA"/>
</dbReference>
<name>A0A844CWD9_9RHOB</name>
<gene>
    <name evidence="2" type="ORF">FDP25_00695</name>
</gene>
<evidence type="ECO:0000313" key="3">
    <source>
        <dbReference type="Proteomes" id="UP000564704"/>
    </source>
</evidence>
<dbReference type="Gene3D" id="3.30.565.10">
    <property type="entry name" value="Histidine kinase-like ATPase, C-terminal domain"/>
    <property type="match status" value="1"/>
</dbReference>
<comment type="caution">
    <text evidence="2">The sequence shown here is derived from an EMBL/GenBank/DDBJ whole genome shotgun (WGS) entry which is preliminary data.</text>
</comment>
<keyword evidence="3" id="KW-1185">Reference proteome</keyword>
<dbReference type="OrthoDB" id="9803702at2"/>
<dbReference type="Pfam" id="PF10090">
    <property type="entry name" value="HPTransfase"/>
    <property type="match status" value="1"/>
</dbReference>
<proteinExistence type="predicted"/>
<dbReference type="InterPro" id="IPR036890">
    <property type="entry name" value="HATPase_C_sf"/>
</dbReference>
<dbReference type="InterPro" id="IPR018762">
    <property type="entry name" value="ChpT_C"/>
</dbReference>
<evidence type="ECO:0000313" key="2">
    <source>
        <dbReference type="EMBL" id="MRU13943.1"/>
    </source>
</evidence>
<accession>A0A844CWD9</accession>
<dbReference type="Gene3D" id="1.10.287.130">
    <property type="match status" value="1"/>
</dbReference>
<reference evidence="2 3" key="1">
    <citation type="submission" date="2019-05" db="EMBL/GenBank/DDBJ databases">
        <title>Roseovarius bejariae sp. nov., a moderately halophylic bacterium isolated from a saline soil in Rambla Salada (Murcia).</title>
        <authorList>
            <person name="Castro D.J."/>
            <person name="Gomez-Altuve A."/>
            <person name="Reina J.C."/>
            <person name="Rodriguez M."/>
            <person name="Sampedro I."/>
            <person name="Llamas I."/>
            <person name="Martinez-Checa F."/>
        </authorList>
    </citation>
    <scope>NUCLEOTIDE SEQUENCE [LARGE SCALE GENOMIC DNA]</scope>
    <source>
        <strain evidence="2 3">A21</strain>
    </source>
</reference>